<evidence type="ECO:0000256" key="5">
    <source>
        <dbReference type="ARBA" id="ARBA00022490"/>
    </source>
</evidence>
<reference evidence="12" key="1">
    <citation type="journal article" date="2021" name="PeerJ">
        <title>Extensive microbial diversity within the chicken gut microbiome revealed by metagenomics and culture.</title>
        <authorList>
            <person name="Gilroy R."/>
            <person name="Ravi A."/>
            <person name="Getino M."/>
            <person name="Pursley I."/>
            <person name="Horton D.L."/>
            <person name="Alikhan N.F."/>
            <person name="Baker D."/>
            <person name="Gharbi K."/>
            <person name="Hall N."/>
            <person name="Watson M."/>
            <person name="Adriaenssens E.M."/>
            <person name="Foster-Nyarko E."/>
            <person name="Jarju S."/>
            <person name="Secka A."/>
            <person name="Antonio M."/>
            <person name="Oren A."/>
            <person name="Chaudhuri R.R."/>
            <person name="La Ragione R."/>
            <person name="Hildebrand F."/>
            <person name="Pallen M.J."/>
        </authorList>
    </citation>
    <scope>NUCLEOTIDE SEQUENCE</scope>
    <source>
        <strain evidence="12">CHK156-179</strain>
    </source>
</reference>
<dbReference type="GO" id="GO:0097367">
    <property type="term" value="F:carbohydrate derivative binding"/>
    <property type="evidence" value="ECO:0007669"/>
    <property type="project" value="InterPro"/>
</dbReference>
<reference evidence="12" key="2">
    <citation type="submission" date="2021-04" db="EMBL/GenBank/DDBJ databases">
        <authorList>
            <person name="Gilroy R."/>
        </authorList>
    </citation>
    <scope>NUCLEOTIDE SEQUENCE</scope>
    <source>
        <strain evidence="12">CHK156-179</strain>
    </source>
</reference>
<dbReference type="Pfam" id="PF13522">
    <property type="entry name" value="GATase_6"/>
    <property type="match status" value="1"/>
</dbReference>
<feature type="domain" description="SIS" evidence="11">
    <location>
        <begin position="436"/>
        <end position="578"/>
    </location>
</feature>
<dbReference type="NCBIfam" id="NF001484">
    <property type="entry name" value="PRK00331.1"/>
    <property type="match status" value="1"/>
</dbReference>
<dbReference type="InterPro" id="IPR005855">
    <property type="entry name" value="GFAT"/>
</dbReference>
<evidence type="ECO:0000256" key="9">
    <source>
        <dbReference type="ARBA" id="ARBA00022962"/>
    </source>
</evidence>
<dbReference type="PANTHER" id="PTHR10937:SF0">
    <property type="entry name" value="GLUTAMINE--FRUCTOSE-6-PHOSPHATE TRANSAMINASE (ISOMERIZING)"/>
    <property type="match status" value="1"/>
</dbReference>
<keyword evidence="6 12" id="KW-0032">Aminotransferase</keyword>
<dbReference type="GO" id="GO:0005829">
    <property type="term" value="C:cytosol"/>
    <property type="evidence" value="ECO:0007669"/>
    <property type="project" value="TreeGrafter"/>
</dbReference>
<evidence type="ECO:0000256" key="4">
    <source>
        <dbReference type="ARBA" id="ARBA00016090"/>
    </source>
</evidence>
<accession>A0A9D2H0Z8</accession>
<dbReference type="GO" id="GO:0006487">
    <property type="term" value="P:protein N-linked glycosylation"/>
    <property type="evidence" value="ECO:0007669"/>
    <property type="project" value="TreeGrafter"/>
</dbReference>
<dbReference type="GO" id="GO:0006047">
    <property type="term" value="P:UDP-N-acetylglucosamine metabolic process"/>
    <property type="evidence" value="ECO:0007669"/>
    <property type="project" value="TreeGrafter"/>
</dbReference>
<evidence type="ECO:0000256" key="7">
    <source>
        <dbReference type="ARBA" id="ARBA00022679"/>
    </source>
</evidence>
<dbReference type="InterPro" id="IPR046348">
    <property type="entry name" value="SIS_dom_sf"/>
</dbReference>
<proteinExistence type="predicted"/>
<keyword evidence="8" id="KW-0677">Repeat</keyword>
<dbReference type="InterPro" id="IPR029055">
    <property type="entry name" value="Ntn_hydrolases_N"/>
</dbReference>
<feature type="domain" description="SIS" evidence="11">
    <location>
        <begin position="272"/>
        <end position="411"/>
    </location>
</feature>
<comment type="catalytic activity">
    <reaction evidence="1">
        <text>D-fructose 6-phosphate + L-glutamine = D-glucosamine 6-phosphate + L-glutamate</text>
        <dbReference type="Rhea" id="RHEA:13237"/>
        <dbReference type="ChEBI" id="CHEBI:29985"/>
        <dbReference type="ChEBI" id="CHEBI:58359"/>
        <dbReference type="ChEBI" id="CHEBI:58725"/>
        <dbReference type="ChEBI" id="CHEBI:61527"/>
        <dbReference type="EC" id="2.6.1.16"/>
    </reaction>
</comment>
<dbReference type="CDD" id="cd05009">
    <property type="entry name" value="SIS_GlmS_GlmD_2"/>
    <property type="match status" value="1"/>
</dbReference>
<dbReference type="InterPro" id="IPR035466">
    <property type="entry name" value="GlmS/AgaS_SIS"/>
</dbReference>
<keyword evidence="7 12" id="KW-0808">Transferase</keyword>
<dbReference type="InterPro" id="IPR047084">
    <property type="entry name" value="GFAT_N"/>
</dbReference>
<keyword evidence="5" id="KW-0963">Cytoplasm</keyword>
<dbReference type="PROSITE" id="PS51278">
    <property type="entry name" value="GATASE_TYPE_2"/>
    <property type="match status" value="1"/>
</dbReference>
<evidence type="ECO:0000256" key="8">
    <source>
        <dbReference type="ARBA" id="ARBA00022737"/>
    </source>
</evidence>
<evidence type="ECO:0000256" key="1">
    <source>
        <dbReference type="ARBA" id="ARBA00001031"/>
    </source>
</evidence>
<dbReference type="EC" id="2.6.1.16" evidence="3"/>
<evidence type="ECO:0000256" key="6">
    <source>
        <dbReference type="ARBA" id="ARBA00022576"/>
    </source>
</evidence>
<sequence>MCGIVGYAGKGRAAPVLIEGLKRLEYRGYDSAGIAVLGQKLAVVKRKGRVEALAAEAEKLSGRLGIAHTRWATHGEPNERNAHPHRYGGVAIVHNGIIENASLLRAECEARGEAFSSETDSEVIAHLVAAAYRGDLLQAVQEAVRRLKGSYAIAVLSEGERAIVAARRGSPLLVGRGAGSVLASDLPAIAPLANEVYSLKEGGFALLTEDNVRLFDEELREWKGEPIEFGKVEEDGGKGGYPHYMRKEIAEDPAAIANSIADLTADSRFHDISIVLCQTYYIQIVACGTAYHSGVAAKYAIEALSRVPVEVDIASEYRYRDPIVPKGTLVIAVSQSGETADTLAAAALAKERGAKVLALTNVPYSSLTALADLVLLTHAGRETAVAATKSFCAQLASLYSLAAALAALKGRSAPSLAPFPALCEDALSRSEKVKEWARVLCQKKSVYFIGRGADYAAAIEGSLKLKEVSYLASEGYPAGELKHGTLALVGEDAPVVALLSDARLAEKTMNAVHEVRSRGARVFLITTLSSCAEGVLPEEDVLLLPACEAVFSSLCTVVPLQLLAYETAVLLGRDPDKPRNLAKSVTVE</sequence>
<organism evidence="12 13">
    <name type="scientific">Candidatus Gallimonas gallistercoris</name>
    <dbReference type="NCBI Taxonomy" id="2838602"/>
    <lineage>
        <taxon>Bacteria</taxon>
        <taxon>Bacillati</taxon>
        <taxon>Bacillota</taxon>
        <taxon>Clostridia</taxon>
        <taxon>Candidatus Gallimonas</taxon>
    </lineage>
</organism>
<evidence type="ECO:0000259" key="10">
    <source>
        <dbReference type="PROSITE" id="PS51278"/>
    </source>
</evidence>
<feature type="domain" description="Glutamine amidotransferase type-2" evidence="10">
    <location>
        <begin position="2"/>
        <end position="210"/>
    </location>
</feature>
<dbReference type="InterPro" id="IPR017932">
    <property type="entry name" value="GATase_2_dom"/>
</dbReference>
<dbReference type="CDD" id="cd05008">
    <property type="entry name" value="SIS_GlmS_GlmD_1"/>
    <property type="match status" value="1"/>
</dbReference>
<dbReference type="InterPro" id="IPR001347">
    <property type="entry name" value="SIS_dom"/>
</dbReference>
<evidence type="ECO:0000256" key="2">
    <source>
        <dbReference type="ARBA" id="ARBA00004496"/>
    </source>
</evidence>
<protein>
    <recommendedName>
        <fullName evidence="4">Glutamine--fructose-6-phosphate aminotransferase [isomerizing]</fullName>
        <ecNumber evidence="3">2.6.1.16</ecNumber>
    </recommendedName>
</protein>
<evidence type="ECO:0000313" key="12">
    <source>
        <dbReference type="EMBL" id="HJA02528.1"/>
    </source>
</evidence>
<dbReference type="AlphaFoldDB" id="A0A9D2H0Z8"/>
<evidence type="ECO:0000256" key="3">
    <source>
        <dbReference type="ARBA" id="ARBA00012916"/>
    </source>
</evidence>
<name>A0A9D2H0Z8_9FIRM</name>
<dbReference type="EMBL" id="DXAJ01000060">
    <property type="protein sequence ID" value="HJA02528.1"/>
    <property type="molecule type" value="Genomic_DNA"/>
</dbReference>
<dbReference type="FunFam" id="3.40.50.10490:FF:000001">
    <property type="entry name" value="Glutamine--fructose-6-phosphate aminotransferase [isomerizing]"/>
    <property type="match status" value="1"/>
</dbReference>
<dbReference type="Proteomes" id="UP000824221">
    <property type="component" value="Unassembled WGS sequence"/>
</dbReference>
<dbReference type="NCBIfam" id="TIGR01135">
    <property type="entry name" value="glmS"/>
    <property type="match status" value="1"/>
</dbReference>
<evidence type="ECO:0000313" key="13">
    <source>
        <dbReference type="Proteomes" id="UP000824221"/>
    </source>
</evidence>
<dbReference type="GO" id="GO:0004360">
    <property type="term" value="F:glutamine-fructose-6-phosphate transaminase (isomerizing) activity"/>
    <property type="evidence" value="ECO:0007669"/>
    <property type="project" value="UniProtKB-EC"/>
</dbReference>
<dbReference type="PANTHER" id="PTHR10937">
    <property type="entry name" value="GLUCOSAMINE--FRUCTOSE-6-PHOSPHATE AMINOTRANSFERASE, ISOMERIZING"/>
    <property type="match status" value="1"/>
</dbReference>
<evidence type="ECO:0000259" key="11">
    <source>
        <dbReference type="PROSITE" id="PS51464"/>
    </source>
</evidence>
<dbReference type="Gene3D" id="3.40.50.10490">
    <property type="entry name" value="Glucose-6-phosphate isomerase like protein, domain 1"/>
    <property type="match status" value="2"/>
</dbReference>
<dbReference type="PROSITE" id="PS51464">
    <property type="entry name" value="SIS"/>
    <property type="match status" value="2"/>
</dbReference>
<dbReference type="SUPFAM" id="SSF56235">
    <property type="entry name" value="N-terminal nucleophile aminohydrolases (Ntn hydrolases)"/>
    <property type="match status" value="1"/>
</dbReference>
<comment type="caution">
    <text evidence="12">The sequence shown here is derived from an EMBL/GenBank/DDBJ whole genome shotgun (WGS) entry which is preliminary data.</text>
</comment>
<dbReference type="Gene3D" id="3.60.20.10">
    <property type="entry name" value="Glutamine Phosphoribosylpyrophosphate, subunit 1, domain 1"/>
    <property type="match status" value="1"/>
</dbReference>
<dbReference type="SUPFAM" id="SSF53697">
    <property type="entry name" value="SIS domain"/>
    <property type="match status" value="1"/>
</dbReference>
<dbReference type="Pfam" id="PF01380">
    <property type="entry name" value="SIS"/>
    <property type="match status" value="2"/>
</dbReference>
<comment type="subcellular location">
    <subcellularLocation>
        <location evidence="2">Cytoplasm</location>
    </subcellularLocation>
</comment>
<dbReference type="CDD" id="cd00714">
    <property type="entry name" value="GFAT"/>
    <property type="match status" value="1"/>
</dbReference>
<dbReference type="FunFam" id="3.60.20.10:FF:000006">
    <property type="entry name" value="Glutamine--fructose-6-phosphate aminotransferase [isomerizing]"/>
    <property type="match status" value="1"/>
</dbReference>
<dbReference type="InterPro" id="IPR035490">
    <property type="entry name" value="GlmS/FrlB_SIS"/>
</dbReference>
<keyword evidence="9" id="KW-0315">Glutamine amidotransferase</keyword>
<dbReference type="GO" id="GO:0006002">
    <property type="term" value="P:fructose 6-phosphate metabolic process"/>
    <property type="evidence" value="ECO:0007669"/>
    <property type="project" value="TreeGrafter"/>
</dbReference>
<gene>
    <name evidence="12" type="primary">glmS</name>
    <name evidence="12" type="ORF">H9797_04005</name>
</gene>